<evidence type="ECO:0000256" key="1">
    <source>
        <dbReference type="ARBA" id="ARBA00004651"/>
    </source>
</evidence>
<comment type="caution">
    <text evidence="9">The sequence shown here is derived from an EMBL/GenBank/DDBJ whole genome shotgun (WGS) entry which is preliminary data.</text>
</comment>
<feature type="transmembrane region" description="Helical" evidence="7">
    <location>
        <begin position="15"/>
        <end position="34"/>
    </location>
</feature>
<dbReference type="PANTHER" id="PTHR34582">
    <property type="entry name" value="UPF0702 TRANSMEMBRANE PROTEIN YCAP"/>
    <property type="match status" value="1"/>
</dbReference>
<dbReference type="AlphaFoldDB" id="A0A1Z9Z1B7"/>
<feature type="domain" description="YetF C-terminal" evidence="8">
    <location>
        <begin position="93"/>
        <end position="162"/>
    </location>
</feature>
<evidence type="ECO:0000256" key="5">
    <source>
        <dbReference type="ARBA" id="ARBA00022989"/>
    </source>
</evidence>
<dbReference type="Pfam" id="PF04239">
    <property type="entry name" value="DUF421"/>
    <property type="match status" value="1"/>
</dbReference>
<evidence type="ECO:0000313" key="10">
    <source>
        <dbReference type="Proteomes" id="UP000196536"/>
    </source>
</evidence>
<dbReference type="RefSeq" id="WP_087618853.1">
    <property type="nucleotide sequence ID" value="NZ_NEXX01000001.1"/>
</dbReference>
<feature type="transmembrane region" description="Helical" evidence="7">
    <location>
        <begin position="71"/>
        <end position="93"/>
    </location>
</feature>
<dbReference type="Gene3D" id="3.30.240.20">
    <property type="entry name" value="bsu07140 like domains"/>
    <property type="match status" value="1"/>
</dbReference>
<sequence length="224" mass="26050">MDLFKIFIYDTSFDFMLEILLRCTAMYILVLIFLRISGKRGIRQLSIFELAIILCLGSAAGDPMFVEDVPIIQAFLVMCTIIILYRMTTWLMMKNKKIEKLLEGEPLYIVEHGMLVISDIKKEKYSHDEFFAEMRQQHIEHLGQVKSALLETDGCLSILFYSPQDTRWGLPLFPKSYITATVYETDRFYSCMYCGMTQHLQHLDQVCSRCDHIGWAKSFNSPHA</sequence>
<evidence type="ECO:0000256" key="3">
    <source>
        <dbReference type="ARBA" id="ARBA00022475"/>
    </source>
</evidence>
<dbReference type="InterPro" id="IPR007353">
    <property type="entry name" value="DUF421"/>
</dbReference>
<gene>
    <name evidence="9" type="ORF">CAP51_00905</name>
</gene>
<protein>
    <recommendedName>
        <fullName evidence="8">YetF C-terminal domain-containing protein</fullName>
    </recommendedName>
</protein>
<keyword evidence="5 7" id="KW-1133">Transmembrane helix</keyword>
<evidence type="ECO:0000256" key="2">
    <source>
        <dbReference type="ARBA" id="ARBA00006448"/>
    </source>
</evidence>
<keyword evidence="3" id="KW-1003">Cell membrane</keyword>
<keyword evidence="6 7" id="KW-0472">Membrane</keyword>
<evidence type="ECO:0000256" key="4">
    <source>
        <dbReference type="ARBA" id="ARBA00022692"/>
    </source>
</evidence>
<proteinExistence type="inferred from homology"/>
<comment type="subcellular location">
    <subcellularLocation>
        <location evidence="1">Cell membrane</location>
        <topology evidence="1">Multi-pass membrane protein</topology>
    </subcellularLocation>
</comment>
<dbReference type="Proteomes" id="UP000196536">
    <property type="component" value="Unassembled WGS sequence"/>
</dbReference>
<dbReference type="InterPro" id="IPR023090">
    <property type="entry name" value="UPF0702_alpha/beta_dom_sf"/>
</dbReference>
<keyword evidence="10" id="KW-1185">Reference proteome</keyword>
<dbReference type="PANTHER" id="PTHR34582:SF6">
    <property type="entry name" value="UPF0702 TRANSMEMBRANE PROTEIN YCAP"/>
    <property type="match status" value="1"/>
</dbReference>
<name>A0A1Z9Z1B7_9GAMM</name>
<evidence type="ECO:0000256" key="6">
    <source>
        <dbReference type="ARBA" id="ARBA00023136"/>
    </source>
</evidence>
<dbReference type="EMBL" id="NEXX01000001">
    <property type="protein sequence ID" value="OUY08212.1"/>
    <property type="molecule type" value="Genomic_DNA"/>
</dbReference>
<evidence type="ECO:0000313" key="9">
    <source>
        <dbReference type="EMBL" id="OUY08212.1"/>
    </source>
</evidence>
<comment type="similarity">
    <text evidence="2">Belongs to the UPF0702 family.</text>
</comment>
<dbReference type="GO" id="GO:0005886">
    <property type="term" value="C:plasma membrane"/>
    <property type="evidence" value="ECO:0007669"/>
    <property type="project" value="UniProtKB-SubCell"/>
</dbReference>
<keyword evidence="4 7" id="KW-0812">Transmembrane</keyword>
<reference evidence="9 10" key="1">
    <citation type="submission" date="2017-05" db="EMBL/GenBank/DDBJ databases">
        <title>Acinetobacter populi ANC 5415 (= PBJ7), whole genome shotgun sequencing project.</title>
        <authorList>
            <person name="Nemec A."/>
            <person name="Radolfova-Krizova L."/>
        </authorList>
    </citation>
    <scope>NUCLEOTIDE SEQUENCE [LARGE SCALE GENOMIC DNA]</scope>
    <source>
        <strain evidence="9 10">PBJ7</strain>
    </source>
</reference>
<evidence type="ECO:0000256" key="7">
    <source>
        <dbReference type="SAM" id="Phobius"/>
    </source>
</evidence>
<feature type="transmembrane region" description="Helical" evidence="7">
    <location>
        <begin position="46"/>
        <end position="65"/>
    </location>
</feature>
<evidence type="ECO:0000259" key="8">
    <source>
        <dbReference type="Pfam" id="PF04239"/>
    </source>
</evidence>
<organism evidence="9 10">
    <name type="scientific">Acinetobacter populi</name>
    <dbReference type="NCBI Taxonomy" id="1582270"/>
    <lineage>
        <taxon>Bacteria</taxon>
        <taxon>Pseudomonadati</taxon>
        <taxon>Pseudomonadota</taxon>
        <taxon>Gammaproteobacteria</taxon>
        <taxon>Moraxellales</taxon>
        <taxon>Moraxellaceae</taxon>
        <taxon>Acinetobacter</taxon>
    </lineage>
</organism>
<accession>A0A1Z9Z1B7</accession>
<dbReference type="OrthoDB" id="6538282at2"/>